<evidence type="ECO:0000313" key="3">
    <source>
        <dbReference type="Proteomes" id="UP001597181"/>
    </source>
</evidence>
<dbReference type="Pfam" id="PF13443">
    <property type="entry name" value="HTH_26"/>
    <property type="match status" value="1"/>
</dbReference>
<name>A0ABW3TNZ2_9MICO</name>
<evidence type="ECO:0000313" key="2">
    <source>
        <dbReference type="EMBL" id="MFD1202441.1"/>
    </source>
</evidence>
<dbReference type="InterPro" id="IPR001387">
    <property type="entry name" value="Cro/C1-type_HTH"/>
</dbReference>
<protein>
    <submittedName>
        <fullName evidence="2">Helix-turn-helix domain-containing protein</fullName>
    </submittedName>
</protein>
<reference evidence="3" key="1">
    <citation type="journal article" date="2019" name="Int. J. Syst. Evol. Microbiol.">
        <title>The Global Catalogue of Microorganisms (GCM) 10K type strain sequencing project: providing services to taxonomists for standard genome sequencing and annotation.</title>
        <authorList>
            <consortium name="The Broad Institute Genomics Platform"/>
            <consortium name="The Broad Institute Genome Sequencing Center for Infectious Disease"/>
            <person name="Wu L."/>
            <person name="Ma J."/>
        </authorList>
    </citation>
    <scope>NUCLEOTIDE SEQUENCE [LARGE SCALE GENOMIC DNA]</scope>
    <source>
        <strain evidence="3">CCUG 50213</strain>
    </source>
</reference>
<organism evidence="2 3">
    <name type="scientific">Leucobacter albus</name>
    <dbReference type="NCBI Taxonomy" id="272210"/>
    <lineage>
        <taxon>Bacteria</taxon>
        <taxon>Bacillati</taxon>
        <taxon>Actinomycetota</taxon>
        <taxon>Actinomycetes</taxon>
        <taxon>Micrococcales</taxon>
        <taxon>Microbacteriaceae</taxon>
        <taxon>Leucobacter</taxon>
    </lineage>
</organism>
<gene>
    <name evidence="2" type="ORF">ACFQ3U_11105</name>
</gene>
<sequence length="99" mass="11044">MGNETADLIRDELGRLLVYRFGDLKRASQEIGIPYKTLYRAVTENGQDRVQRVPLDTVLEIADALGITIAELYNQAVGGQDYALAAKTRSSNRGETHYE</sequence>
<comment type="caution">
    <text evidence="2">The sequence shown here is derived from an EMBL/GenBank/DDBJ whole genome shotgun (WGS) entry which is preliminary data.</text>
</comment>
<feature type="domain" description="HTH cro/C1-type" evidence="1">
    <location>
        <begin position="55"/>
        <end position="72"/>
    </location>
</feature>
<evidence type="ECO:0000259" key="1">
    <source>
        <dbReference type="PROSITE" id="PS50943"/>
    </source>
</evidence>
<accession>A0ABW3TNZ2</accession>
<dbReference type="PROSITE" id="PS50943">
    <property type="entry name" value="HTH_CROC1"/>
    <property type="match status" value="1"/>
</dbReference>
<dbReference type="Proteomes" id="UP001597181">
    <property type="component" value="Unassembled WGS sequence"/>
</dbReference>
<proteinExistence type="predicted"/>
<dbReference type="RefSeq" id="WP_343960826.1">
    <property type="nucleotide sequence ID" value="NZ_BAAAKZ010000010.1"/>
</dbReference>
<dbReference type="EMBL" id="JBHTLY010000004">
    <property type="protein sequence ID" value="MFD1202441.1"/>
    <property type="molecule type" value="Genomic_DNA"/>
</dbReference>
<keyword evidence="3" id="KW-1185">Reference proteome</keyword>